<keyword evidence="7" id="KW-0547">Nucleotide-binding</keyword>
<dbReference type="AlphaFoldDB" id="D0L5W1"/>
<dbReference type="HOGENOM" id="CLU_042141_0_0_11"/>
<feature type="transmembrane region" description="Helical" evidence="4">
    <location>
        <begin position="38"/>
        <end position="56"/>
    </location>
</feature>
<evidence type="ECO:0000259" key="5">
    <source>
        <dbReference type="Pfam" id="PF02518"/>
    </source>
</evidence>
<feature type="domain" description="Histidine kinase/HSP90-like ATPase" evidence="5">
    <location>
        <begin position="306"/>
        <end position="400"/>
    </location>
</feature>
<dbReference type="RefSeq" id="WP_012835937.1">
    <property type="nucleotide sequence ID" value="NC_013441.1"/>
</dbReference>
<dbReference type="InterPro" id="IPR045975">
    <property type="entry name" value="DUF5931"/>
</dbReference>
<dbReference type="eggNOG" id="COG4585">
    <property type="taxonomic scope" value="Bacteria"/>
</dbReference>
<dbReference type="Pfam" id="PF19354">
    <property type="entry name" value="DUF5931"/>
    <property type="match status" value="1"/>
</dbReference>
<dbReference type="InterPro" id="IPR003594">
    <property type="entry name" value="HATPase_dom"/>
</dbReference>
<dbReference type="GO" id="GO:0000160">
    <property type="term" value="P:phosphorelay signal transduction system"/>
    <property type="evidence" value="ECO:0007669"/>
    <property type="project" value="UniProtKB-KW"/>
</dbReference>
<feature type="transmembrane region" description="Helical" evidence="4">
    <location>
        <begin position="62"/>
        <end position="83"/>
    </location>
</feature>
<dbReference type="PANTHER" id="PTHR24421:SF61">
    <property type="entry name" value="OXYGEN SENSOR HISTIDINE KINASE NREB"/>
    <property type="match status" value="1"/>
</dbReference>
<dbReference type="Proteomes" id="UP000001219">
    <property type="component" value="Chromosome"/>
</dbReference>
<feature type="transmembrane region" description="Helical" evidence="4">
    <location>
        <begin position="170"/>
        <end position="187"/>
    </location>
</feature>
<protein>
    <submittedName>
        <fullName evidence="7">ATP-binding region ATPase domain protein</fullName>
    </submittedName>
</protein>
<dbReference type="NCBIfam" id="NF047322">
    <property type="entry name" value="HK_morpho_MacS"/>
    <property type="match status" value="1"/>
</dbReference>
<proteinExistence type="predicted"/>
<keyword evidence="8" id="KW-1185">Reference proteome</keyword>
<evidence type="ECO:0000259" key="6">
    <source>
        <dbReference type="Pfam" id="PF19354"/>
    </source>
</evidence>
<keyword evidence="2" id="KW-0418">Kinase</keyword>
<dbReference type="EMBL" id="CP001802">
    <property type="protein sequence ID" value="ACY23447.1"/>
    <property type="molecule type" value="Genomic_DNA"/>
</dbReference>
<keyword evidence="4" id="KW-0472">Membrane</keyword>
<evidence type="ECO:0000256" key="1">
    <source>
        <dbReference type="ARBA" id="ARBA00022679"/>
    </source>
</evidence>
<dbReference type="SUPFAM" id="SSF55874">
    <property type="entry name" value="ATPase domain of HSP90 chaperone/DNA topoisomerase II/histidine kinase"/>
    <property type="match status" value="1"/>
</dbReference>
<organism evidence="7 8">
    <name type="scientific">Gordonia bronchialis (strain ATCC 25592 / DSM 43247 / BCRC 13721 / JCM 3198 / KCTC 3076 / NBRC 16047 / NCTC 10667)</name>
    <name type="common">Rhodococcus bronchialis</name>
    <dbReference type="NCBI Taxonomy" id="526226"/>
    <lineage>
        <taxon>Bacteria</taxon>
        <taxon>Bacillati</taxon>
        <taxon>Actinomycetota</taxon>
        <taxon>Actinomycetes</taxon>
        <taxon>Mycobacteriales</taxon>
        <taxon>Gordoniaceae</taxon>
        <taxon>Gordonia</taxon>
    </lineage>
</organism>
<keyword evidence="3" id="KW-0902">Two-component regulatory system</keyword>
<dbReference type="KEGG" id="gbr:Gbro_4303"/>
<dbReference type="Pfam" id="PF02518">
    <property type="entry name" value="HATPase_c"/>
    <property type="match status" value="1"/>
</dbReference>
<dbReference type="GO" id="GO:0016301">
    <property type="term" value="F:kinase activity"/>
    <property type="evidence" value="ECO:0007669"/>
    <property type="project" value="UniProtKB-KW"/>
</dbReference>
<feature type="transmembrane region" description="Helical" evidence="4">
    <location>
        <begin position="131"/>
        <end position="158"/>
    </location>
</feature>
<keyword evidence="4" id="KW-1133">Transmembrane helix</keyword>
<keyword evidence="4" id="KW-0812">Transmembrane</keyword>
<dbReference type="STRING" id="526226.Gbro_4303"/>
<evidence type="ECO:0000313" key="8">
    <source>
        <dbReference type="Proteomes" id="UP000001219"/>
    </source>
</evidence>
<feature type="domain" description="DUF5931" evidence="6">
    <location>
        <begin position="31"/>
        <end position="191"/>
    </location>
</feature>
<name>D0L5W1_GORB4</name>
<dbReference type="InterPro" id="IPR036890">
    <property type="entry name" value="HATPase_C_sf"/>
</dbReference>
<evidence type="ECO:0000313" key="7">
    <source>
        <dbReference type="EMBL" id="ACY23447.1"/>
    </source>
</evidence>
<dbReference type="Gene3D" id="3.30.565.10">
    <property type="entry name" value="Histidine kinase-like ATPase, C-terminal domain"/>
    <property type="match status" value="1"/>
</dbReference>
<accession>D0L5W1</accession>
<reference evidence="7 8" key="2">
    <citation type="journal article" date="2010" name="Stand. Genomic Sci.">
        <title>Complete genome sequence of Gordonia bronchialis type strain (3410).</title>
        <authorList>
            <person name="Ivanova N."/>
            <person name="Sikorski J."/>
            <person name="Jando M."/>
            <person name="Lapidus A."/>
            <person name="Nolan M."/>
            <person name="Lucas S."/>
            <person name="Del Rio T.G."/>
            <person name="Tice H."/>
            <person name="Copeland A."/>
            <person name="Cheng J.F."/>
            <person name="Chen F."/>
            <person name="Bruce D."/>
            <person name="Goodwin L."/>
            <person name="Pitluck S."/>
            <person name="Mavromatis K."/>
            <person name="Ovchinnikova G."/>
            <person name="Pati A."/>
            <person name="Chen A."/>
            <person name="Palaniappan K."/>
            <person name="Land M."/>
            <person name="Hauser L."/>
            <person name="Chang Y.J."/>
            <person name="Jeffries C.D."/>
            <person name="Chain P."/>
            <person name="Saunders E."/>
            <person name="Han C."/>
            <person name="Detter J.C."/>
            <person name="Brettin T."/>
            <person name="Rohde M."/>
            <person name="Goker M."/>
            <person name="Bristow J."/>
            <person name="Eisen J.A."/>
            <person name="Markowitz V."/>
            <person name="Hugenholtz P."/>
            <person name="Klenk H.P."/>
            <person name="Kyrpides N.C."/>
        </authorList>
    </citation>
    <scope>NUCLEOTIDE SEQUENCE [LARGE SCALE GENOMIC DNA]</scope>
    <source>
        <strain evidence="8">ATCC 25592 / DSM 43247 / BCRC 13721 / JCM 3198 / KCTC 3076 / NBRC 16047 / NCTC 10667</strain>
    </source>
</reference>
<gene>
    <name evidence="7" type="ordered locus">Gbro_4303</name>
</gene>
<sequence>MSTPKIAPTTGFDRLFPASWRRLDDTDPVGPLWRAAQIFRLASFAYALGFQIVINGDLDRPGLTWVLFGLMTAANVWWAAGYLIGFGRRWWFVAIEVAVSAVLMLSTSYVADTAWVASNQTWPTTLWMTNAVLSSALVGGAMWGVIAAAVIGAANLYVKGDIVWNFGRNATLLLLLMTGLAVGLAASRARLTHQRMTAAIRAAAQATERERLAREVHDGVLQVLALVARRGTEIGGDAAALAHLAAEQETRLRKLIAAQPDSVPTEFDGDRKTVDLGARLRDLGDDATSVSTPSDPVPVPEPTATELLAVVANILDNTRHHAGAGARSFLLLEDLGDEVVISVRDNGVGIAPGRLDEARAEGRMGIARSIVGRVEDLGGRAALQTAPGSGTEWELTIPVQEGRR</sequence>
<keyword evidence="7" id="KW-0067">ATP-binding</keyword>
<dbReference type="PANTHER" id="PTHR24421">
    <property type="entry name" value="NITRATE/NITRITE SENSOR PROTEIN NARX-RELATED"/>
    <property type="match status" value="1"/>
</dbReference>
<evidence type="ECO:0000256" key="4">
    <source>
        <dbReference type="SAM" id="Phobius"/>
    </source>
</evidence>
<evidence type="ECO:0000256" key="2">
    <source>
        <dbReference type="ARBA" id="ARBA00022777"/>
    </source>
</evidence>
<reference evidence="8" key="1">
    <citation type="submission" date="2009-10" db="EMBL/GenBank/DDBJ databases">
        <title>The complete chromosome of Gordonia bronchialis DSM 43247.</title>
        <authorList>
            <consortium name="US DOE Joint Genome Institute (JGI-PGF)"/>
            <person name="Lucas S."/>
            <person name="Copeland A."/>
            <person name="Lapidus A."/>
            <person name="Glavina del Rio T."/>
            <person name="Dalin E."/>
            <person name="Tice H."/>
            <person name="Bruce D."/>
            <person name="Goodwin L."/>
            <person name="Pitluck S."/>
            <person name="Kyrpides N."/>
            <person name="Mavromatis K."/>
            <person name="Ivanova N."/>
            <person name="Ovchinnikova G."/>
            <person name="Saunders E."/>
            <person name="Brettin T."/>
            <person name="Detter J.C."/>
            <person name="Han C."/>
            <person name="Larimer F."/>
            <person name="Land M."/>
            <person name="Hauser L."/>
            <person name="Markowitz V."/>
            <person name="Cheng J.-F."/>
            <person name="Hugenholtz P."/>
            <person name="Woyke T."/>
            <person name="Wu D."/>
            <person name="Jando M."/>
            <person name="Schneider S."/>
            <person name="Goeker M."/>
            <person name="Klenk H.-P."/>
            <person name="Eisen J.A."/>
        </authorList>
    </citation>
    <scope>NUCLEOTIDE SEQUENCE [LARGE SCALE GENOMIC DNA]</scope>
    <source>
        <strain evidence="8">ATCC 25592 / DSM 43247 / BCRC 13721 / JCM 3198 / KCTC 3076 / NBRC 16047 / NCTC 10667</strain>
    </source>
</reference>
<evidence type="ECO:0000256" key="3">
    <source>
        <dbReference type="ARBA" id="ARBA00023012"/>
    </source>
</evidence>
<dbReference type="GO" id="GO:0005524">
    <property type="term" value="F:ATP binding"/>
    <property type="evidence" value="ECO:0007669"/>
    <property type="project" value="UniProtKB-KW"/>
</dbReference>
<feature type="transmembrane region" description="Helical" evidence="4">
    <location>
        <begin position="90"/>
        <end position="111"/>
    </location>
</feature>
<dbReference type="InterPro" id="IPR050482">
    <property type="entry name" value="Sensor_HK_TwoCompSys"/>
</dbReference>
<keyword evidence="1" id="KW-0808">Transferase</keyword>